<dbReference type="SMART" id="SM00732">
    <property type="entry name" value="YqgFc"/>
    <property type="match status" value="1"/>
</dbReference>
<dbReference type="InterPro" id="IPR012337">
    <property type="entry name" value="RNaseH-like_sf"/>
</dbReference>
<dbReference type="EMBL" id="CP036281">
    <property type="protein sequence ID" value="QDU79005.1"/>
    <property type="molecule type" value="Genomic_DNA"/>
</dbReference>
<sequence length="162" mass="18111">MNATSDLINFPTEGRLLGVDFGTKRVGFAVSSGDQKYSSPLTVWQRQTEKGDARFLKKLVEDNQPVGLVVGLPVHMSGDEGEVAAQVREYGDWMAETLSLPICYWDERFTSAKAERLLFTSDLNEKQRKAKIDKLAAHLMLQSFLDTDDRSQAPPSFPVKSE</sequence>
<dbReference type="GO" id="GO:0004518">
    <property type="term" value="F:nuclease activity"/>
    <property type="evidence" value="ECO:0007669"/>
    <property type="project" value="UniProtKB-KW"/>
</dbReference>
<reference evidence="7 8" key="1">
    <citation type="submission" date="2019-02" db="EMBL/GenBank/DDBJ databases">
        <title>Deep-cultivation of Planctomycetes and their phenomic and genomic characterization uncovers novel biology.</title>
        <authorList>
            <person name="Wiegand S."/>
            <person name="Jogler M."/>
            <person name="Boedeker C."/>
            <person name="Pinto D."/>
            <person name="Vollmers J."/>
            <person name="Rivas-Marin E."/>
            <person name="Kohn T."/>
            <person name="Peeters S.H."/>
            <person name="Heuer A."/>
            <person name="Rast P."/>
            <person name="Oberbeckmann S."/>
            <person name="Bunk B."/>
            <person name="Jeske O."/>
            <person name="Meyerdierks A."/>
            <person name="Storesund J.E."/>
            <person name="Kallscheuer N."/>
            <person name="Luecker S."/>
            <person name="Lage O.M."/>
            <person name="Pohl T."/>
            <person name="Merkel B.J."/>
            <person name="Hornburger P."/>
            <person name="Mueller R.-W."/>
            <person name="Bruemmer F."/>
            <person name="Labrenz M."/>
            <person name="Spormann A.M."/>
            <person name="Op den Camp H."/>
            <person name="Overmann J."/>
            <person name="Amann R."/>
            <person name="Jetten M.S.M."/>
            <person name="Mascher T."/>
            <person name="Medema M.H."/>
            <person name="Devos D.P."/>
            <person name="Kaster A.-K."/>
            <person name="Ovreas L."/>
            <person name="Rohde M."/>
            <person name="Galperin M.Y."/>
            <person name="Jogler C."/>
        </authorList>
    </citation>
    <scope>NUCLEOTIDE SEQUENCE [LARGE SCALE GENOMIC DNA]</scope>
    <source>
        <strain evidence="7 8">Pla110</strain>
    </source>
</reference>
<comment type="function">
    <text evidence="5">Could be a nuclease involved in processing of the 5'-end of pre-16S rRNA.</text>
</comment>
<dbReference type="InterPro" id="IPR006641">
    <property type="entry name" value="YqgF/RNaseH-like_dom"/>
</dbReference>
<dbReference type="GO" id="GO:0000967">
    <property type="term" value="P:rRNA 5'-end processing"/>
    <property type="evidence" value="ECO:0007669"/>
    <property type="project" value="UniProtKB-UniRule"/>
</dbReference>
<accession>A0A518CIF1</accession>
<dbReference type="Proteomes" id="UP000317178">
    <property type="component" value="Chromosome"/>
</dbReference>
<proteinExistence type="inferred from homology"/>
<feature type="domain" description="YqgF/RNase H-like" evidence="6">
    <location>
        <begin position="14"/>
        <end position="114"/>
    </location>
</feature>
<evidence type="ECO:0000313" key="8">
    <source>
        <dbReference type="Proteomes" id="UP000317178"/>
    </source>
</evidence>
<organism evidence="7 8">
    <name type="scientific">Polystyrenella longa</name>
    <dbReference type="NCBI Taxonomy" id="2528007"/>
    <lineage>
        <taxon>Bacteria</taxon>
        <taxon>Pseudomonadati</taxon>
        <taxon>Planctomycetota</taxon>
        <taxon>Planctomycetia</taxon>
        <taxon>Planctomycetales</taxon>
        <taxon>Planctomycetaceae</taxon>
        <taxon>Polystyrenella</taxon>
    </lineage>
</organism>
<dbReference type="NCBIfam" id="TIGR00250">
    <property type="entry name" value="RNAse_H_YqgF"/>
    <property type="match status" value="1"/>
</dbReference>
<evidence type="ECO:0000256" key="3">
    <source>
        <dbReference type="ARBA" id="ARBA00022722"/>
    </source>
</evidence>
<evidence type="ECO:0000256" key="4">
    <source>
        <dbReference type="ARBA" id="ARBA00022801"/>
    </source>
</evidence>
<evidence type="ECO:0000259" key="6">
    <source>
        <dbReference type="SMART" id="SM00732"/>
    </source>
</evidence>
<dbReference type="HAMAP" id="MF_00651">
    <property type="entry name" value="Nuclease_YqgF"/>
    <property type="match status" value="1"/>
</dbReference>
<dbReference type="AlphaFoldDB" id="A0A518CIF1"/>
<comment type="similarity">
    <text evidence="5">Belongs to the YqgF HJR family.</text>
</comment>
<keyword evidence="4 5" id="KW-0378">Hydrolase</keyword>
<evidence type="ECO:0000313" key="7">
    <source>
        <dbReference type="EMBL" id="QDU79005.1"/>
    </source>
</evidence>
<keyword evidence="3 5" id="KW-0540">Nuclease</keyword>
<keyword evidence="8" id="KW-1185">Reference proteome</keyword>
<evidence type="ECO:0000256" key="5">
    <source>
        <dbReference type="HAMAP-Rule" id="MF_00651"/>
    </source>
</evidence>
<dbReference type="RefSeq" id="WP_231742901.1">
    <property type="nucleotide sequence ID" value="NZ_CP036281.1"/>
</dbReference>
<evidence type="ECO:0000256" key="2">
    <source>
        <dbReference type="ARBA" id="ARBA00022517"/>
    </source>
</evidence>
<dbReference type="InterPro" id="IPR037027">
    <property type="entry name" value="YqgF/RNaseH-like_dom_sf"/>
</dbReference>
<dbReference type="EC" id="3.1.-.-" evidence="5"/>
<dbReference type="InterPro" id="IPR005227">
    <property type="entry name" value="YqgF"/>
</dbReference>
<dbReference type="SUPFAM" id="SSF53098">
    <property type="entry name" value="Ribonuclease H-like"/>
    <property type="match status" value="1"/>
</dbReference>
<name>A0A518CIF1_9PLAN</name>
<dbReference type="Gene3D" id="3.30.420.140">
    <property type="entry name" value="YqgF/RNase H-like domain"/>
    <property type="match status" value="1"/>
</dbReference>
<keyword evidence="1 5" id="KW-0963">Cytoplasm</keyword>
<dbReference type="PANTHER" id="PTHR33317">
    <property type="entry name" value="POLYNUCLEOTIDYL TRANSFERASE, RIBONUCLEASE H-LIKE SUPERFAMILY PROTEIN"/>
    <property type="match status" value="1"/>
</dbReference>
<dbReference type="CDD" id="cd16964">
    <property type="entry name" value="YqgF"/>
    <property type="match status" value="1"/>
</dbReference>
<keyword evidence="2 5" id="KW-0690">Ribosome biogenesis</keyword>
<gene>
    <name evidence="7" type="primary">yrrK</name>
    <name evidence="7" type="ORF">Pla110_07090</name>
</gene>
<dbReference type="GO" id="GO:0005829">
    <property type="term" value="C:cytosol"/>
    <property type="evidence" value="ECO:0007669"/>
    <property type="project" value="TreeGrafter"/>
</dbReference>
<evidence type="ECO:0000256" key="1">
    <source>
        <dbReference type="ARBA" id="ARBA00022490"/>
    </source>
</evidence>
<dbReference type="Pfam" id="PF03652">
    <property type="entry name" value="RuvX"/>
    <property type="match status" value="1"/>
</dbReference>
<dbReference type="GO" id="GO:0016788">
    <property type="term" value="F:hydrolase activity, acting on ester bonds"/>
    <property type="evidence" value="ECO:0007669"/>
    <property type="project" value="UniProtKB-UniRule"/>
</dbReference>
<dbReference type="KEGG" id="plon:Pla110_07090"/>
<comment type="subcellular location">
    <subcellularLocation>
        <location evidence="5">Cytoplasm</location>
    </subcellularLocation>
</comment>
<dbReference type="PANTHER" id="PTHR33317:SF4">
    <property type="entry name" value="POLYNUCLEOTIDYL TRANSFERASE, RIBONUCLEASE H-LIKE SUPERFAMILY PROTEIN"/>
    <property type="match status" value="1"/>
</dbReference>
<protein>
    <recommendedName>
        <fullName evidence="5">Putative pre-16S rRNA nuclease</fullName>
        <ecNumber evidence="5">3.1.-.-</ecNumber>
    </recommendedName>
</protein>